<dbReference type="PANTHER" id="PTHR45947:SF15">
    <property type="entry name" value="TEICHURONIC ACID BIOSYNTHESIS GLYCOSYLTRANSFERASE TUAC-RELATED"/>
    <property type="match status" value="1"/>
</dbReference>
<dbReference type="CDD" id="cd03798">
    <property type="entry name" value="GT4_WlbH-like"/>
    <property type="match status" value="1"/>
</dbReference>
<dbReference type="Pfam" id="PF00534">
    <property type="entry name" value="Glycos_transf_1"/>
    <property type="match status" value="1"/>
</dbReference>
<keyword evidence="4" id="KW-1185">Reference proteome</keyword>
<proteinExistence type="predicted"/>
<dbReference type="Pfam" id="PF13439">
    <property type="entry name" value="Glyco_transf_4"/>
    <property type="match status" value="1"/>
</dbReference>
<evidence type="ECO:0000259" key="2">
    <source>
        <dbReference type="Pfam" id="PF13439"/>
    </source>
</evidence>
<dbReference type="Proteomes" id="UP001652504">
    <property type="component" value="Unassembled WGS sequence"/>
</dbReference>
<dbReference type="InterPro" id="IPR001296">
    <property type="entry name" value="Glyco_trans_1"/>
</dbReference>
<organism evidence="3 4">
    <name type="scientific">Fluctibacter corallii</name>
    <dbReference type="NCBI Taxonomy" id="2984329"/>
    <lineage>
        <taxon>Bacteria</taxon>
        <taxon>Pseudomonadati</taxon>
        <taxon>Pseudomonadota</taxon>
        <taxon>Gammaproteobacteria</taxon>
        <taxon>Alteromonadales</taxon>
        <taxon>Alteromonadaceae</taxon>
        <taxon>Fluctibacter</taxon>
    </lineage>
</organism>
<sequence length="399" mass="44074">MKILTVSSLYPNANEPKHGIFVRNRLTHLLKHFPDVEAKVIAPVPWFPIKLNWGPFAQYAKFAGVPAHEKRDGLDVYHPRYLVIPKIGMHLTPYFMRRSIEKQARKLIKQGYDFELIDGHYFFPDGVAIAGVAQSLSKPFTCTARGTDINLIPQQPKAREKITRVAELAGACITVCEALKTSLLSFARVGDKAFALRNGVDLGFFTPTNEREQQILKQQQWRVPNNKKLIVSVGHLVERKGHYLVIDAMKSLPDCHLVIAGDGPDRGALQKQVEEAGLASRVTFAGALSQDELKVLYQAADTLVLASSREGWANVLLEAMACGTAVVATNLWGTPEVVAKPEAGVLVERNVGALVQGINQLTASPPSRADTRAYAEGFDWYDTSKGQYDIFTRLVGKNT</sequence>
<dbReference type="PANTHER" id="PTHR45947">
    <property type="entry name" value="SULFOQUINOVOSYL TRANSFERASE SQD2"/>
    <property type="match status" value="1"/>
</dbReference>
<evidence type="ECO:0000313" key="3">
    <source>
        <dbReference type="EMBL" id="MCV2886042.1"/>
    </source>
</evidence>
<accession>A0ABT3ACN3</accession>
<comment type="caution">
    <text evidence="3">The sequence shown here is derived from an EMBL/GenBank/DDBJ whole genome shotgun (WGS) entry which is preliminary data.</text>
</comment>
<gene>
    <name evidence="3" type="ORF">OE749_15215</name>
</gene>
<dbReference type="RefSeq" id="WP_263713332.1">
    <property type="nucleotide sequence ID" value="NZ_JAOWKX010000008.1"/>
</dbReference>
<protein>
    <submittedName>
        <fullName evidence="3">Glycosyltransferase family 4 protein</fullName>
    </submittedName>
</protein>
<feature type="domain" description="Glycosyltransferase subfamily 4-like N-terminal" evidence="2">
    <location>
        <begin position="77"/>
        <end position="202"/>
    </location>
</feature>
<evidence type="ECO:0000259" key="1">
    <source>
        <dbReference type="Pfam" id="PF00534"/>
    </source>
</evidence>
<dbReference type="Gene3D" id="3.40.50.2000">
    <property type="entry name" value="Glycogen Phosphorylase B"/>
    <property type="match status" value="2"/>
</dbReference>
<dbReference type="InterPro" id="IPR050194">
    <property type="entry name" value="Glycosyltransferase_grp1"/>
</dbReference>
<feature type="domain" description="Glycosyl transferase family 1" evidence="1">
    <location>
        <begin position="217"/>
        <end position="376"/>
    </location>
</feature>
<dbReference type="SUPFAM" id="SSF53756">
    <property type="entry name" value="UDP-Glycosyltransferase/glycogen phosphorylase"/>
    <property type="match status" value="1"/>
</dbReference>
<dbReference type="InterPro" id="IPR028098">
    <property type="entry name" value="Glyco_trans_4-like_N"/>
</dbReference>
<evidence type="ECO:0000313" key="4">
    <source>
        <dbReference type="Proteomes" id="UP001652504"/>
    </source>
</evidence>
<name>A0ABT3ACN3_9ALTE</name>
<reference evidence="3 4" key="1">
    <citation type="submission" date="2022-10" db="EMBL/GenBank/DDBJ databases">
        <title>Aestuariibacter sp. AA17 isolated from Montipora capitata coral fragment.</title>
        <authorList>
            <person name="Emsley S.A."/>
            <person name="Pfannmuller K.M."/>
            <person name="Loughran R.M."/>
            <person name="Shlafstein M."/>
            <person name="Papke E."/>
            <person name="Saw J.H."/>
            <person name="Ushijima B."/>
            <person name="Videau P."/>
        </authorList>
    </citation>
    <scope>NUCLEOTIDE SEQUENCE [LARGE SCALE GENOMIC DNA]</scope>
    <source>
        <strain evidence="3 4">AA17</strain>
    </source>
</reference>
<dbReference type="EMBL" id="JAOWKX010000008">
    <property type="protein sequence ID" value="MCV2886042.1"/>
    <property type="molecule type" value="Genomic_DNA"/>
</dbReference>